<feature type="region of interest" description="Disordered" evidence="1">
    <location>
        <begin position="255"/>
        <end position="389"/>
    </location>
</feature>
<feature type="compositionally biased region" description="Basic and acidic residues" evidence="1">
    <location>
        <begin position="380"/>
        <end position="389"/>
    </location>
</feature>
<comment type="caution">
    <text evidence="2">The sequence shown here is derived from an EMBL/GenBank/DDBJ whole genome shotgun (WGS) entry which is preliminary data.</text>
</comment>
<feature type="compositionally biased region" description="Acidic residues" evidence="1">
    <location>
        <begin position="365"/>
        <end position="379"/>
    </location>
</feature>
<evidence type="ECO:0000313" key="2">
    <source>
        <dbReference type="EMBL" id="CAI4211102.1"/>
    </source>
</evidence>
<feature type="compositionally biased region" description="Acidic residues" evidence="1">
    <location>
        <begin position="311"/>
        <end position="344"/>
    </location>
</feature>
<reference evidence="2" key="1">
    <citation type="submission" date="2022-11" db="EMBL/GenBank/DDBJ databases">
        <authorList>
            <person name="Scott C."/>
            <person name="Bruce N."/>
        </authorList>
    </citation>
    <scope>NUCLEOTIDE SEQUENCE</scope>
</reference>
<dbReference type="EMBL" id="CALLCH030000001">
    <property type="protein sequence ID" value="CAI4211102.1"/>
    <property type="molecule type" value="Genomic_DNA"/>
</dbReference>
<keyword evidence="3" id="KW-1185">Reference proteome</keyword>
<sequence length="425" mass="46206">MAAKRDFDDEDEDPQQQPFSSSAKRARRNLSSSLPQDDELEFEDDTDAMAYLRSVSRYHSPPLVAPKIGPQLPATYQRSGDVESDEEGEVSDSEDRSAYDTGLDDQRGYYQDGAYTAAPDEPADYLSEGEYGDDEDEDPAVAATAAYLASSATFTLWNRRIEETDPLPAQVAAMDKDAVLRVLRIIMGGRFLRVGRGVSERTSRWLWALLAALPPAGELSHTDVAWVRDLGRRAVLLGRSIAEMAVLREEVADGGGDLGLHDAVDDSGEDGGVAKDFEDEGEHIEGDPSLGDQANEPPSEDLAGNARDDGAEPEVSDQEEGEASEAEEDAPMDLDSDAEDADDLEAAKARLLARLDNPGSRDAGVDDDDDDDDDDDGDDGDMRESDDAVRARANLRVTVNMILTVAGEFYGQRDLLEFRDPFAGM</sequence>
<dbReference type="Gene3D" id="1.20.58.1070">
    <property type="match status" value="1"/>
</dbReference>
<feature type="region of interest" description="Disordered" evidence="1">
    <location>
        <begin position="60"/>
        <end position="138"/>
    </location>
</feature>
<accession>A0A9P1M699</accession>
<gene>
    <name evidence="2" type="ORF">PPNO1_LOCUS899</name>
</gene>
<evidence type="ECO:0000256" key="1">
    <source>
        <dbReference type="SAM" id="MobiDB-lite"/>
    </source>
</evidence>
<dbReference type="Proteomes" id="UP000838763">
    <property type="component" value="Unassembled WGS sequence"/>
</dbReference>
<organism evidence="2 3">
    <name type="scientific">Parascedosporium putredinis</name>
    <dbReference type="NCBI Taxonomy" id="1442378"/>
    <lineage>
        <taxon>Eukaryota</taxon>
        <taxon>Fungi</taxon>
        <taxon>Dikarya</taxon>
        <taxon>Ascomycota</taxon>
        <taxon>Pezizomycotina</taxon>
        <taxon>Sordariomycetes</taxon>
        <taxon>Hypocreomycetidae</taxon>
        <taxon>Microascales</taxon>
        <taxon>Microascaceae</taxon>
        <taxon>Parascedosporium</taxon>
    </lineage>
</organism>
<dbReference type="Pfam" id="PF04938">
    <property type="entry name" value="SIP1"/>
    <property type="match status" value="1"/>
</dbReference>
<feature type="region of interest" description="Disordered" evidence="1">
    <location>
        <begin position="1"/>
        <end position="42"/>
    </location>
</feature>
<proteinExistence type="predicted"/>
<dbReference type="InterPro" id="IPR035426">
    <property type="entry name" value="Gemin2/Brr1"/>
</dbReference>
<dbReference type="GO" id="GO:0000387">
    <property type="term" value="P:spliceosomal snRNP assembly"/>
    <property type="evidence" value="ECO:0007669"/>
    <property type="project" value="InterPro"/>
</dbReference>
<dbReference type="OrthoDB" id="428895at2759"/>
<dbReference type="AlphaFoldDB" id="A0A9P1M699"/>
<feature type="compositionally biased region" description="Acidic residues" evidence="1">
    <location>
        <begin position="82"/>
        <end position="92"/>
    </location>
</feature>
<evidence type="ECO:0000313" key="3">
    <source>
        <dbReference type="Proteomes" id="UP000838763"/>
    </source>
</evidence>
<name>A0A9P1M699_9PEZI</name>
<protein>
    <submittedName>
        <fullName evidence="2">Uncharacterized protein</fullName>
    </submittedName>
</protein>